<organism evidence="10 11">
    <name type="scientific">Pseudopithomyces chartarum</name>
    <dbReference type="NCBI Taxonomy" id="1892770"/>
    <lineage>
        <taxon>Eukaryota</taxon>
        <taxon>Fungi</taxon>
        <taxon>Dikarya</taxon>
        <taxon>Ascomycota</taxon>
        <taxon>Pezizomycotina</taxon>
        <taxon>Dothideomycetes</taxon>
        <taxon>Pleosporomycetidae</taxon>
        <taxon>Pleosporales</taxon>
        <taxon>Massarineae</taxon>
        <taxon>Didymosphaeriaceae</taxon>
        <taxon>Pseudopithomyces</taxon>
    </lineage>
</organism>
<protein>
    <submittedName>
        <fullName evidence="10">Uncharacterized protein</fullName>
    </submittedName>
</protein>
<feature type="compositionally biased region" description="Polar residues" evidence="7">
    <location>
        <begin position="116"/>
        <end position="132"/>
    </location>
</feature>
<dbReference type="AlphaFoldDB" id="A0AAN6M6I9"/>
<dbReference type="GO" id="GO:0008270">
    <property type="term" value="F:zinc ion binding"/>
    <property type="evidence" value="ECO:0007669"/>
    <property type="project" value="UniProtKB-KW"/>
</dbReference>
<feature type="domain" description="C2H2-type" evidence="8">
    <location>
        <begin position="42"/>
        <end position="70"/>
    </location>
</feature>
<evidence type="ECO:0000256" key="3">
    <source>
        <dbReference type="ARBA" id="ARBA00022771"/>
    </source>
</evidence>
<accession>A0AAN6M6I9</accession>
<dbReference type="PROSITE" id="PS50157">
    <property type="entry name" value="ZINC_FINGER_C2H2_2"/>
    <property type="match status" value="1"/>
</dbReference>
<evidence type="ECO:0000256" key="1">
    <source>
        <dbReference type="ARBA" id="ARBA00004123"/>
    </source>
</evidence>
<dbReference type="PANTHER" id="PTHR23215">
    <property type="entry name" value="ZINC FINGER PROTEIN 207"/>
    <property type="match status" value="1"/>
</dbReference>
<feature type="region of interest" description="Disordered" evidence="7">
    <location>
        <begin position="103"/>
        <end position="141"/>
    </location>
</feature>
<feature type="region of interest" description="Disordered" evidence="7">
    <location>
        <begin position="224"/>
        <end position="243"/>
    </location>
</feature>
<dbReference type="Gene3D" id="3.30.160.60">
    <property type="entry name" value="Classic Zinc Finger"/>
    <property type="match status" value="1"/>
</dbReference>
<dbReference type="SMART" id="SM00355">
    <property type="entry name" value="ZnF_C2H2"/>
    <property type="match status" value="2"/>
</dbReference>
<evidence type="ECO:0000256" key="6">
    <source>
        <dbReference type="PROSITE-ProRule" id="PRU00042"/>
    </source>
</evidence>
<dbReference type="GO" id="GO:0005634">
    <property type="term" value="C:nucleus"/>
    <property type="evidence" value="ECO:0007669"/>
    <property type="project" value="UniProtKB-SubCell"/>
</dbReference>
<gene>
    <name evidence="10" type="ORF">GRF29_8g241435</name>
</gene>
<evidence type="ECO:0000313" key="10">
    <source>
        <dbReference type="EMBL" id="KAK3215519.1"/>
    </source>
</evidence>
<dbReference type="SUPFAM" id="SSF57667">
    <property type="entry name" value="beta-beta-alpha zinc fingers"/>
    <property type="match status" value="1"/>
</dbReference>
<keyword evidence="4" id="KW-0862">Zinc</keyword>
<comment type="subcellular location">
    <subcellularLocation>
        <location evidence="1">Nucleus</location>
    </subcellularLocation>
</comment>
<comment type="caution">
    <text evidence="10">The sequence shown here is derived from an EMBL/GenBank/DDBJ whole genome shotgun (WGS) entry which is preliminary data.</text>
</comment>
<evidence type="ECO:0000259" key="8">
    <source>
        <dbReference type="PROSITE" id="PS50157"/>
    </source>
</evidence>
<dbReference type="PROSITE" id="PS00028">
    <property type="entry name" value="ZINC_FINGER_C2H2_1"/>
    <property type="match status" value="1"/>
</dbReference>
<dbReference type="PANTHER" id="PTHR23215:SF0">
    <property type="entry name" value="BUB3-INTERACTING AND GLEBS MOTIF-CONTAINING PROTEIN ZNF207"/>
    <property type="match status" value="1"/>
</dbReference>
<sequence>MTKKRKRYPDLNQKLERPWCYYCERDFDDLKILISHQKAKHFKCEKCGRRLNTAGGLNVHMTQVHKEQLNQVENAIAGRGGLDIEIFGMEGVPAEVIDQHNHQTTQTHFADERARQQATGNPSRGSGLNGANNKRAKKNESLEEIVQRADKFRVDRANGVLPTPVAEVALEPPCNADSASCCPLRTTPRRRNIPLPTRRLPPGAFPPARPGSVPGVSALPPRPGFGAPPPSAFPNGAPPGADFNASLETLIADAQKPAGDAAGDKKSKKDKNIRLVFFDESVSPEEKMAALPRYAEFARA</sequence>
<dbReference type="InterPro" id="IPR013087">
    <property type="entry name" value="Znf_C2H2_type"/>
</dbReference>
<keyword evidence="11" id="KW-1185">Reference proteome</keyword>
<dbReference type="InterPro" id="IPR036236">
    <property type="entry name" value="Znf_C2H2_sf"/>
</dbReference>
<dbReference type="PROSITE" id="PS50808">
    <property type="entry name" value="ZF_BED"/>
    <property type="match status" value="1"/>
</dbReference>
<dbReference type="InterPro" id="IPR003656">
    <property type="entry name" value="Znf_BED"/>
</dbReference>
<dbReference type="Proteomes" id="UP001280581">
    <property type="component" value="Unassembled WGS sequence"/>
</dbReference>
<evidence type="ECO:0000259" key="9">
    <source>
        <dbReference type="PROSITE" id="PS50808"/>
    </source>
</evidence>
<proteinExistence type="predicted"/>
<keyword evidence="3 6" id="KW-0863">Zinc-finger</keyword>
<name>A0AAN6M6I9_9PLEO</name>
<dbReference type="EMBL" id="WVTA01000002">
    <property type="protein sequence ID" value="KAK3215519.1"/>
    <property type="molecule type" value="Genomic_DNA"/>
</dbReference>
<evidence type="ECO:0000313" key="11">
    <source>
        <dbReference type="Proteomes" id="UP001280581"/>
    </source>
</evidence>
<reference evidence="10 11" key="1">
    <citation type="submission" date="2021-02" db="EMBL/GenBank/DDBJ databases">
        <title>Genome assembly of Pseudopithomyces chartarum.</title>
        <authorList>
            <person name="Jauregui R."/>
            <person name="Singh J."/>
            <person name="Voisey C."/>
        </authorList>
    </citation>
    <scope>NUCLEOTIDE SEQUENCE [LARGE SCALE GENOMIC DNA]</scope>
    <source>
        <strain evidence="10 11">AGR01</strain>
    </source>
</reference>
<evidence type="ECO:0000256" key="5">
    <source>
        <dbReference type="ARBA" id="ARBA00023242"/>
    </source>
</evidence>
<keyword evidence="5" id="KW-0539">Nucleus</keyword>
<evidence type="ECO:0000256" key="4">
    <source>
        <dbReference type="ARBA" id="ARBA00022833"/>
    </source>
</evidence>
<evidence type="ECO:0000256" key="7">
    <source>
        <dbReference type="SAM" id="MobiDB-lite"/>
    </source>
</evidence>
<evidence type="ECO:0000256" key="2">
    <source>
        <dbReference type="ARBA" id="ARBA00022723"/>
    </source>
</evidence>
<dbReference type="CDD" id="cd20908">
    <property type="entry name" value="SUF4-like"/>
    <property type="match status" value="1"/>
</dbReference>
<dbReference type="FunFam" id="3.30.160.60:FF:000354">
    <property type="entry name" value="C2H2 finger domain-containing protein"/>
    <property type="match status" value="1"/>
</dbReference>
<feature type="domain" description="BED-type" evidence="9">
    <location>
        <begin position="13"/>
        <end position="72"/>
    </location>
</feature>
<keyword evidence="2" id="KW-0479">Metal-binding</keyword>
<dbReference type="GO" id="GO:0003677">
    <property type="term" value="F:DNA binding"/>
    <property type="evidence" value="ECO:0007669"/>
    <property type="project" value="InterPro"/>
</dbReference>